<dbReference type="Proteomes" id="UP000793456">
    <property type="component" value="Chromosome V"/>
</dbReference>
<name>A0ACD3RIN3_LARCR</name>
<dbReference type="EMBL" id="CM011678">
    <property type="protein sequence ID" value="TMS19220.1"/>
    <property type="molecule type" value="Genomic_DNA"/>
</dbReference>
<protein>
    <submittedName>
        <fullName evidence="1">Uncharacterized protein</fullName>
    </submittedName>
</protein>
<comment type="caution">
    <text evidence="1">The sequence shown here is derived from an EMBL/GenBank/DDBJ whole genome shotgun (WGS) entry which is preliminary data.</text>
</comment>
<evidence type="ECO:0000313" key="1">
    <source>
        <dbReference type="EMBL" id="TMS19220.1"/>
    </source>
</evidence>
<accession>A0ACD3RIN3</accession>
<organism evidence="1 2">
    <name type="scientific">Larimichthys crocea</name>
    <name type="common">Large yellow croaker</name>
    <name type="synonym">Pseudosciaena crocea</name>
    <dbReference type="NCBI Taxonomy" id="215358"/>
    <lineage>
        <taxon>Eukaryota</taxon>
        <taxon>Metazoa</taxon>
        <taxon>Chordata</taxon>
        <taxon>Craniata</taxon>
        <taxon>Vertebrata</taxon>
        <taxon>Euteleostomi</taxon>
        <taxon>Actinopterygii</taxon>
        <taxon>Neopterygii</taxon>
        <taxon>Teleostei</taxon>
        <taxon>Neoteleostei</taxon>
        <taxon>Acanthomorphata</taxon>
        <taxon>Eupercaria</taxon>
        <taxon>Sciaenidae</taxon>
        <taxon>Larimichthys</taxon>
    </lineage>
</organism>
<keyword evidence="2" id="KW-1185">Reference proteome</keyword>
<gene>
    <name evidence="1" type="ORF">E3U43_003541</name>
</gene>
<evidence type="ECO:0000313" key="2">
    <source>
        <dbReference type="Proteomes" id="UP000793456"/>
    </source>
</evidence>
<reference evidence="1" key="1">
    <citation type="submission" date="2018-11" db="EMBL/GenBank/DDBJ databases">
        <title>The sequence and de novo assembly of Larimichthys crocea genome using PacBio and Hi-C technologies.</title>
        <authorList>
            <person name="Xu P."/>
            <person name="Chen B."/>
            <person name="Zhou Z."/>
            <person name="Ke Q."/>
            <person name="Wu Y."/>
            <person name="Bai H."/>
            <person name="Pu F."/>
        </authorList>
    </citation>
    <scope>NUCLEOTIDE SEQUENCE</scope>
    <source>
        <tissue evidence="1">Muscle</tissue>
    </source>
</reference>
<proteinExistence type="predicted"/>
<sequence length="158" mass="17487">MQSVSASVRCTGPGPCAPNPTSPNLIERQRKVKLFCLESFLSGVIAHQRGQTPIPPQFEINLCFGEEWPDGRPRERKLIMVQVIPVVARMITEMFSGDNTRSFDSGSVRLQISIPDIKDNIVTHLKQLYCLLQTHQGQDGWALPPGPGLNIVQALQGQ</sequence>